<dbReference type="Gene3D" id="1.25.40.10">
    <property type="entry name" value="Tetratricopeptide repeat domain"/>
    <property type="match status" value="1"/>
</dbReference>
<dbReference type="KEGG" id="trc:DYE49_06960"/>
<reference evidence="4 6" key="1">
    <citation type="submission" date="2018-08" db="EMBL/GenBank/DDBJ databases">
        <title>The first complete genome of Treponema rectale (CHPAT), a commensal spirochete of the bovine rectum.</title>
        <authorList>
            <person name="Staton G.J."/>
            <person name="Clegg S.R."/>
            <person name="Carter S.D."/>
            <person name="Radford A.D."/>
            <person name="Darby A."/>
            <person name="Hall N."/>
            <person name="Birtles R.J."/>
            <person name="Evans N.J."/>
        </authorList>
    </citation>
    <scope>NUCLEOTIDE SEQUENCE [LARGE SCALE GENOMIC DNA]</scope>
    <source>
        <strain evidence="4 6">CHPA</strain>
    </source>
</reference>
<sequence>MELIKKTFRFIIVPVLIFTCTAAAFSQELDARGRSYVQGLESYRNGDWTGASLFLRQAVASPVYSTADSWYILILSEMYAENYTGVVNDADYFLSTFEDSGLGPYVSYQKGRALHYLGQNDDAVIVLSDYCHQNPGDAMYPSALFWLGECFYDDYNFETARALYEKVVADFPENEKSPDAQFKLDLIAQREREQKLLYLLKMTGEEYLSSREEYEKQLREYQTEDLVSLRRQLNAANQRIKELEAGAAKVQVPSASNGVSDEEMAALKAKARQIQALLDEKNGGM</sequence>
<dbReference type="RefSeq" id="WP_184651517.1">
    <property type="nucleotide sequence ID" value="NZ_JACHFR010000001.1"/>
</dbReference>
<dbReference type="InterPro" id="IPR011990">
    <property type="entry name" value="TPR-like_helical_dom_sf"/>
</dbReference>
<evidence type="ECO:0000313" key="6">
    <source>
        <dbReference type="Proteomes" id="UP000593591"/>
    </source>
</evidence>
<dbReference type="EMBL" id="JACHFR010000001">
    <property type="protein sequence ID" value="MBB5218083.1"/>
    <property type="molecule type" value="Genomic_DNA"/>
</dbReference>
<evidence type="ECO:0000256" key="1">
    <source>
        <dbReference type="SAM" id="Coils"/>
    </source>
</evidence>
<dbReference type="AlphaFoldDB" id="A0A840SEV2"/>
<evidence type="ECO:0000313" key="4">
    <source>
        <dbReference type="EMBL" id="QOS40203.1"/>
    </source>
</evidence>
<gene>
    <name evidence="4" type="ORF">DYE49_06960</name>
    <name evidence="3" type="ORF">HNP77_000427</name>
</gene>
<accession>A0A840SEV2</accession>
<dbReference type="SUPFAM" id="SSF48452">
    <property type="entry name" value="TPR-like"/>
    <property type="match status" value="1"/>
</dbReference>
<keyword evidence="2" id="KW-0732">Signal</keyword>
<dbReference type="Proteomes" id="UP000578697">
    <property type="component" value="Unassembled WGS sequence"/>
</dbReference>
<dbReference type="Pfam" id="PF13432">
    <property type="entry name" value="TPR_16"/>
    <property type="match status" value="1"/>
</dbReference>
<evidence type="ECO:0000256" key="2">
    <source>
        <dbReference type="SAM" id="SignalP"/>
    </source>
</evidence>
<protein>
    <submittedName>
        <fullName evidence="3">Outer membrane protein assembly factor BamD (BamD/ComL family)</fullName>
    </submittedName>
</protein>
<evidence type="ECO:0000313" key="3">
    <source>
        <dbReference type="EMBL" id="MBB5218083.1"/>
    </source>
</evidence>
<feature type="chain" id="PRO_5036240818" evidence="2">
    <location>
        <begin position="27"/>
        <end position="285"/>
    </location>
</feature>
<dbReference type="Proteomes" id="UP000593591">
    <property type="component" value="Chromosome"/>
</dbReference>
<feature type="coiled-coil region" evidence="1">
    <location>
        <begin position="204"/>
        <end position="246"/>
    </location>
</feature>
<organism evidence="3 5">
    <name type="scientific">Treponema rectale</name>
    <dbReference type="NCBI Taxonomy" id="744512"/>
    <lineage>
        <taxon>Bacteria</taxon>
        <taxon>Pseudomonadati</taxon>
        <taxon>Spirochaetota</taxon>
        <taxon>Spirochaetia</taxon>
        <taxon>Spirochaetales</taxon>
        <taxon>Treponemataceae</taxon>
        <taxon>Treponema</taxon>
    </lineage>
</organism>
<evidence type="ECO:0000313" key="5">
    <source>
        <dbReference type="Proteomes" id="UP000578697"/>
    </source>
</evidence>
<reference evidence="3 5" key="2">
    <citation type="submission" date="2020-08" db="EMBL/GenBank/DDBJ databases">
        <title>Genomic Encyclopedia of Type Strains, Phase IV (KMG-IV): sequencing the most valuable type-strain genomes for metagenomic binning, comparative biology and taxonomic classification.</title>
        <authorList>
            <person name="Goeker M."/>
        </authorList>
    </citation>
    <scope>NUCLEOTIDE SEQUENCE [LARGE SCALE GENOMIC DNA]</scope>
    <source>
        <strain evidence="3 5">DSM 103679</strain>
    </source>
</reference>
<feature type="signal peptide" evidence="2">
    <location>
        <begin position="1"/>
        <end position="26"/>
    </location>
</feature>
<proteinExistence type="predicted"/>
<name>A0A840SEV2_9SPIR</name>
<keyword evidence="1" id="KW-0175">Coiled coil</keyword>
<dbReference type="EMBL" id="CP031517">
    <property type="protein sequence ID" value="QOS40203.1"/>
    <property type="molecule type" value="Genomic_DNA"/>
</dbReference>
<keyword evidence="5" id="KW-1185">Reference proteome</keyword>